<gene>
    <name evidence="4" type="ORF">TU86_13670</name>
</gene>
<protein>
    <submittedName>
        <fullName evidence="4">GCN5 family acetyltransferase</fullName>
    </submittedName>
</protein>
<dbReference type="Proteomes" id="UP000036325">
    <property type="component" value="Unassembled WGS sequence"/>
</dbReference>
<feature type="domain" description="N-acetyltransferase" evidence="3">
    <location>
        <begin position="1"/>
        <end position="140"/>
    </location>
</feature>
<sequence>MIRKLEPRDMKRVLEIWLDASVKAHDFIDKTYWQSQIENMRDIYIPASETFVIEDSSRVLGFYSVINHQLAALFVDPDYQGKGLGKQFLSHVKALHDQLTLAVYKENASSIAFYQSQGFKLGQESIDEHTGQREYVMTYE</sequence>
<dbReference type="InterPro" id="IPR000182">
    <property type="entry name" value="GNAT_dom"/>
</dbReference>
<dbReference type="NCBIfam" id="NF007853">
    <property type="entry name" value="PRK10562.1"/>
    <property type="match status" value="1"/>
</dbReference>
<dbReference type="AlphaFoldDB" id="A0A0J6LFF3"/>
<dbReference type="EMBL" id="JYLF01000005">
    <property type="protein sequence ID" value="KMN13131.1"/>
    <property type="molecule type" value="Genomic_DNA"/>
</dbReference>
<keyword evidence="2" id="KW-0012">Acyltransferase</keyword>
<name>A0A0J6LFF3_9PSED</name>
<evidence type="ECO:0000313" key="4">
    <source>
        <dbReference type="EMBL" id="KMN13131.1"/>
    </source>
</evidence>
<proteinExistence type="predicted"/>
<dbReference type="SUPFAM" id="SSF55729">
    <property type="entry name" value="Acyl-CoA N-acyltransferases (Nat)"/>
    <property type="match status" value="1"/>
</dbReference>
<dbReference type="OrthoDB" id="9789605at2"/>
<accession>A0A0J6LFF3</accession>
<dbReference type="CDD" id="cd04301">
    <property type="entry name" value="NAT_SF"/>
    <property type="match status" value="1"/>
</dbReference>
<keyword evidence="1 4" id="KW-0808">Transferase</keyword>
<dbReference type="PATRIC" id="fig|1608994.3.peg.3388"/>
<comment type="caution">
    <text evidence="4">The sequence shown here is derived from an EMBL/GenBank/DDBJ whole genome shotgun (WGS) entry which is preliminary data.</text>
</comment>
<dbReference type="PANTHER" id="PTHR43800">
    <property type="entry name" value="PEPTIDYL-LYSINE N-ACETYLTRANSFERASE YJAB"/>
    <property type="match status" value="1"/>
</dbReference>
<dbReference type="GO" id="GO:0016747">
    <property type="term" value="F:acyltransferase activity, transferring groups other than amino-acyl groups"/>
    <property type="evidence" value="ECO:0007669"/>
    <property type="project" value="InterPro"/>
</dbReference>
<organism evidence="4 5">
    <name type="scientific">Pseudomonas weihenstephanensis</name>
    <dbReference type="NCBI Taxonomy" id="1608994"/>
    <lineage>
        <taxon>Bacteria</taxon>
        <taxon>Pseudomonadati</taxon>
        <taxon>Pseudomonadota</taxon>
        <taxon>Gammaproteobacteria</taxon>
        <taxon>Pseudomonadales</taxon>
        <taxon>Pseudomonadaceae</taxon>
        <taxon>Pseudomonas</taxon>
    </lineage>
</organism>
<dbReference type="PROSITE" id="PS51186">
    <property type="entry name" value="GNAT"/>
    <property type="match status" value="1"/>
</dbReference>
<evidence type="ECO:0000256" key="1">
    <source>
        <dbReference type="ARBA" id="ARBA00022679"/>
    </source>
</evidence>
<dbReference type="STRING" id="1608994.TU86_13670"/>
<reference evidence="4 5" key="1">
    <citation type="submission" date="2015-02" db="EMBL/GenBank/DDBJ databases">
        <title>Pseudomonas helleri sp. nov. and Pseudomonas weihenstephanensis sp. nov., isolated from raw cows milk.</title>
        <authorList>
            <person name="von Neubeck M."/>
            <person name="Huptas C."/>
            <person name="Wenning M."/>
            <person name="Scherer S."/>
        </authorList>
    </citation>
    <scope>NUCLEOTIDE SEQUENCE [LARGE SCALE GENOMIC DNA]</scope>
    <source>
        <strain evidence="4 5">DSM 29166</strain>
    </source>
</reference>
<dbReference type="InterPro" id="IPR016181">
    <property type="entry name" value="Acyl_CoA_acyltransferase"/>
</dbReference>
<dbReference type="Gene3D" id="3.40.630.30">
    <property type="match status" value="1"/>
</dbReference>
<dbReference type="PANTHER" id="PTHR43800:SF1">
    <property type="entry name" value="PEPTIDYL-LYSINE N-ACETYLTRANSFERASE YJAB"/>
    <property type="match status" value="1"/>
</dbReference>
<evidence type="ECO:0000313" key="5">
    <source>
        <dbReference type="Proteomes" id="UP000036325"/>
    </source>
</evidence>
<dbReference type="Pfam" id="PF13508">
    <property type="entry name" value="Acetyltransf_7"/>
    <property type="match status" value="1"/>
</dbReference>
<evidence type="ECO:0000256" key="2">
    <source>
        <dbReference type="ARBA" id="ARBA00023315"/>
    </source>
</evidence>
<evidence type="ECO:0000259" key="3">
    <source>
        <dbReference type="PROSITE" id="PS51186"/>
    </source>
</evidence>
<dbReference type="RefSeq" id="WP_048364857.1">
    <property type="nucleotide sequence ID" value="NZ_JYLF01000005.1"/>
</dbReference>